<sequence>MEWGITLLLFMKMDCFLANSWIIFLLSNLDSRLDRIELIWWVSKIEWHVFYTFTALLPAFHGEKRKPCTVTSSIYT</sequence>
<name>A0A0A9BSC6_ARUDO</name>
<dbReference type="AlphaFoldDB" id="A0A0A9BSC6"/>
<reference evidence="1" key="1">
    <citation type="submission" date="2014-09" db="EMBL/GenBank/DDBJ databases">
        <authorList>
            <person name="Magalhaes I.L.F."/>
            <person name="Oliveira U."/>
            <person name="Santos F.R."/>
            <person name="Vidigal T.H.D.A."/>
            <person name="Brescovit A.D."/>
            <person name="Santos A.J."/>
        </authorList>
    </citation>
    <scope>NUCLEOTIDE SEQUENCE</scope>
    <source>
        <tissue evidence="1">Shoot tissue taken approximately 20 cm above the soil surface</tissue>
    </source>
</reference>
<proteinExistence type="predicted"/>
<organism evidence="1">
    <name type="scientific">Arundo donax</name>
    <name type="common">Giant reed</name>
    <name type="synonym">Donax arundinaceus</name>
    <dbReference type="NCBI Taxonomy" id="35708"/>
    <lineage>
        <taxon>Eukaryota</taxon>
        <taxon>Viridiplantae</taxon>
        <taxon>Streptophyta</taxon>
        <taxon>Embryophyta</taxon>
        <taxon>Tracheophyta</taxon>
        <taxon>Spermatophyta</taxon>
        <taxon>Magnoliopsida</taxon>
        <taxon>Liliopsida</taxon>
        <taxon>Poales</taxon>
        <taxon>Poaceae</taxon>
        <taxon>PACMAD clade</taxon>
        <taxon>Arundinoideae</taxon>
        <taxon>Arundineae</taxon>
        <taxon>Arundo</taxon>
    </lineage>
</organism>
<dbReference type="EMBL" id="GBRH01231684">
    <property type="protein sequence ID" value="JAD66211.1"/>
    <property type="molecule type" value="Transcribed_RNA"/>
</dbReference>
<accession>A0A0A9BSC6</accession>
<protein>
    <submittedName>
        <fullName evidence="1">Uncharacterized protein</fullName>
    </submittedName>
</protein>
<reference evidence="1" key="2">
    <citation type="journal article" date="2015" name="Data Brief">
        <title>Shoot transcriptome of the giant reed, Arundo donax.</title>
        <authorList>
            <person name="Barrero R.A."/>
            <person name="Guerrero F.D."/>
            <person name="Moolhuijzen P."/>
            <person name="Goolsby J.A."/>
            <person name="Tidwell J."/>
            <person name="Bellgard S.E."/>
            <person name="Bellgard M.I."/>
        </authorList>
    </citation>
    <scope>NUCLEOTIDE SEQUENCE</scope>
    <source>
        <tissue evidence="1">Shoot tissue taken approximately 20 cm above the soil surface</tissue>
    </source>
</reference>
<evidence type="ECO:0000313" key="1">
    <source>
        <dbReference type="EMBL" id="JAD66211.1"/>
    </source>
</evidence>